<dbReference type="OrthoDB" id="9801651at2"/>
<dbReference type="Pfam" id="PF00072">
    <property type="entry name" value="Response_reg"/>
    <property type="match status" value="1"/>
</dbReference>
<name>A0A1G7FS44_9PROT</name>
<keyword evidence="11 15" id="KW-1133">Transmembrane helix</keyword>
<dbReference type="InterPro" id="IPR035965">
    <property type="entry name" value="PAS-like_dom_sf"/>
</dbReference>
<evidence type="ECO:0000256" key="4">
    <source>
        <dbReference type="ARBA" id="ARBA00022475"/>
    </source>
</evidence>
<dbReference type="AlphaFoldDB" id="A0A1G7FS44"/>
<evidence type="ECO:0000256" key="6">
    <source>
        <dbReference type="ARBA" id="ARBA00022679"/>
    </source>
</evidence>
<dbReference type="NCBIfam" id="TIGR00229">
    <property type="entry name" value="sensory_box"/>
    <property type="match status" value="1"/>
</dbReference>
<dbReference type="SMART" id="SM00448">
    <property type="entry name" value="REC"/>
    <property type="match status" value="1"/>
</dbReference>
<dbReference type="EMBL" id="FNAP01000012">
    <property type="protein sequence ID" value="SDE78733.1"/>
    <property type="molecule type" value="Genomic_DNA"/>
</dbReference>
<comment type="catalytic activity">
    <reaction evidence="1">
        <text>ATP + protein L-histidine = ADP + protein N-phospho-L-histidine.</text>
        <dbReference type="EC" id="2.7.13.3"/>
    </reaction>
</comment>
<dbReference type="PANTHER" id="PTHR43047">
    <property type="entry name" value="TWO-COMPONENT HISTIDINE PROTEIN KINASE"/>
    <property type="match status" value="1"/>
</dbReference>
<dbReference type="GO" id="GO:0006355">
    <property type="term" value="P:regulation of DNA-templated transcription"/>
    <property type="evidence" value="ECO:0007669"/>
    <property type="project" value="InterPro"/>
</dbReference>
<dbReference type="InterPro" id="IPR000014">
    <property type="entry name" value="PAS"/>
</dbReference>
<evidence type="ECO:0000259" key="18">
    <source>
        <dbReference type="PROSITE" id="PS50112"/>
    </source>
</evidence>
<dbReference type="Gene3D" id="1.10.287.130">
    <property type="match status" value="1"/>
</dbReference>
<evidence type="ECO:0000313" key="21">
    <source>
        <dbReference type="Proteomes" id="UP000199412"/>
    </source>
</evidence>
<dbReference type="SUPFAM" id="SSF52172">
    <property type="entry name" value="CheY-like"/>
    <property type="match status" value="2"/>
</dbReference>
<feature type="domain" description="Response regulatory" evidence="17">
    <location>
        <begin position="928"/>
        <end position="1044"/>
    </location>
</feature>
<dbReference type="CDD" id="cd00082">
    <property type="entry name" value="HisKA"/>
    <property type="match status" value="1"/>
</dbReference>
<sequence length="1082" mass="117714">MNVLSRQMYWFRRLGLGAKTGLILIGYSLVMLAVIAAVVYRDGTQQANLLTRERLAGLTLAGEQYIREFTEGIRRDVSFLSHSVPLQDMLAALAAGSPGELAAASTHMERLLLAFLASRPAIYQARVINGATGDELVRVQRDLMAGTVQTAPLQNKRHRDYFAAMLAQPPGRLYVSTINLNRENGAVEVPHRPSIRFGQVVGGAGDQPPVMIVFNVGFRHLAFRLAQLYGDSAKLMLFNDKGQVLSHPDPSLEFDFDTSAGQNDGTPGTTFKDLFGLDFATLFAPKEGEVQADRVIRHDGAKVMFHRMRLHPSSDRAIVLGAERERSLYAGALHSVLDHAWTLAVGFLVFGLILFAVMSGFLLRPLYRLVDQIDAYEPGKSLTRPGAGLLGRQDEFGYLARGLRAMSHRIEAQMRAAREARNDMRQVFDAGTDAIVLVSDLGVIEDANRAVERLFGWKRHEILGRRSDILLPPEDAQILDPERLRRLNGDEIGVVDRAFLTRAVTRHGRIVPVTLDIATLGEPQWRRYVINLHDMSEAVALETAREASAAKSRFLANMSHELRTPLNAVTLHAEMIVDAAEDNGDSEMQEDAANIKNAANHLLDLINGILDLARIESGRLELSSEPVALDDLVEEINAFGVTLARKQNNAFEIETSGLPATVTLDRLRLRQCVLNLVSNAAKFTRNGRITMRMERGPADLIIAISDTGIGMTEEEMGRIFGMFEQANTYVHGSHGGSGVGLALTRSIMDLMGGGVHVESRKGEGTTFELRIPLLDAPQQRDQARPSSAQPMAPANDTAPSSMVMVVDGDDQRRAALMKALTSAGHRVVGASSPEDAAERGGAHRPDAVVAVGLDDHGAANNIIRRFENHPALTGVPVMTLEDPKGNDTGNGVLFRNLTCGRERPVSVGAGQDVLNAVQACVSCGSEGAVVVVEDDPNMLHAIARALDRTGLPVIRFDNGSDALAFLRRSTPAMVLLDLALPGTGGFDIVRTMRASARLATVPVTVITGIDLTLAEQAWLREHCDNVLRKGDFELEALTEMLVSSVQATQLTCLISGRNVFETAADPASRLRQTRTPEVVSGE</sequence>
<dbReference type="PROSITE" id="PS50885">
    <property type="entry name" value="HAMP"/>
    <property type="match status" value="1"/>
</dbReference>
<dbReference type="SUPFAM" id="SSF55874">
    <property type="entry name" value="ATPase domain of HSP90 chaperone/DNA topoisomerase II/histidine kinase"/>
    <property type="match status" value="1"/>
</dbReference>
<dbReference type="InterPro" id="IPR003660">
    <property type="entry name" value="HAMP_dom"/>
</dbReference>
<evidence type="ECO:0000256" key="10">
    <source>
        <dbReference type="ARBA" id="ARBA00022840"/>
    </source>
</evidence>
<dbReference type="SUPFAM" id="SSF55785">
    <property type="entry name" value="PYP-like sensor domain (PAS domain)"/>
    <property type="match status" value="1"/>
</dbReference>
<evidence type="ECO:0000256" key="7">
    <source>
        <dbReference type="ARBA" id="ARBA00022692"/>
    </source>
</evidence>
<evidence type="ECO:0000256" key="14">
    <source>
        <dbReference type="SAM" id="MobiDB-lite"/>
    </source>
</evidence>
<dbReference type="Proteomes" id="UP000199412">
    <property type="component" value="Unassembled WGS sequence"/>
</dbReference>
<dbReference type="InterPro" id="IPR005467">
    <property type="entry name" value="His_kinase_dom"/>
</dbReference>
<evidence type="ECO:0000256" key="3">
    <source>
        <dbReference type="ARBA" id="ARBA00012438"/>
    </source>
</evidence>
<evidence type="ECO:0000256" key="15">
    <source>
        <dbReference type="SAM" id="Phobius"/>
    </source>
</evidence>
<keyword evidence="9" id="KW-0418">Kinase</keyword>
<keyword evidence="10" id="KW-0067">ATP-binding</keyword>
<dbReference type="EC" id="2.7.13.3" evidence="3"/>
<dbReference type="InterPro" id="IPR036097">
    <property type="entry name" value="HisK_dim/P_sf"/>
</dbReference>
<evidence type="ECO:0000256" key="11">
    <source>
        <dbReference type="ARBA" id="ARBA00022989"/>
    </source>
</evidence>
<evidence type="ECO:0000256" key="12">
    <source>
        <dbReference type="ARBA" id="ARBA00023012"/>
    </source>
</evidence>
<dbReference type="Gene3D" id="3.40.50.2300">
    <property type="match status" value="1"/>
</dbReference>
<dbReference type="CDD" id="cd00130">
    <property type="entry name" value="PAS"/>
    <property type="match status" value="1"/>
</dbReference>
<dbReference type="PROSITE" id="PS50110">
    <property type="entry name" value="RESPONSE_REGULATORY"/>
    <property type="match status" value="1"/>
</dbReference>
<feature type="modified residue" description="4-aspartylphosphate" evidence="13">
    <location>
        <position position="977"/>
    </location>
</feature>
<dbReference type="Pfam" id="PF00989">
    <property type="entry name" value="PAS"/>
    <property type="match status" value="1"/>
</dbReference>
<dbReference type="InterPro" id="IPR003594">
    <property type="entry name" value="HATPase_dom"/>
</dbReference>
<reference evidence="20 21" key="1">
    <citation type="submission" date="2016-10" db="EMBL/GenBank/DDBJ databases">
        <authorList>
            <person name="de Groot N.N."/>
        </authorList>
    </citation>
    <scope>NUCLEOTIDE SEQUENCE [LARGE SCALE GENOMIC DNA]</scope>
    <source>
        <strain evidence="20 21">ATCC 700224</strain>
    </source>
</reference>
<feature type="domain" description="HAMP" evidence="19">
    <location>
        <begin position="360"/>
        <end position="415"/>
    </location>
</feature>
<dbReference type="RefSeq" id="WP_092787453.1">
    <property type="nucleotide sequence ID" value="NZ_FNAP01000012.1"/>
</dbReference>
<evidence type="ECO:0000256" key="5">
    <source>
        <dbReference type="ARBA" id="ARBA00022553"/>
    </source>
</evidence>
<dbReference type="Pfam" id="PF00512">
    <property type="entry name" value="HisKA"/>
    <property type="match status" value="1"/>
</dbReference>
<evidence type="ECO:0000256" key="1">
    <source>
        <dbReference type="ARBA" id="ARBA00000085"/>
    </source>
</evidence>
<dbReference type="GO" id="GO:0009927">
    <property type="term" value="F:histidine phosphotransfer kinase activity"/>
    <property type="evidence" value="ECO:0007669"/>
    <property type="project" value="TreeGrafter"/>
</dbReference>
<dbReference type="Gene3D" id="3.30.565.10">
    <property type="entry name" value="Histidine kinase-like ATPase, C-terminal domain"/>
    <property type="match status" value="1"/>
</dbReference>
<dbReference type="Gene3D" id="3.30.450.20">
    <property type="entry name" value="PAS domain"/>
    <property type="match status" value="2"/>
</dbReference>
<dbReference type="SMART" id="SM00388">
    <property type="entry name" value="HisKA"/>
    <property type="match status" value="1"/>
</dbReference>
<keyword evidence="5 13" id="KW-0597">Phosphoprotein</keyword>
<evidence type="ECO:0000313" key="20">
    <source>
        <dbReference type="EMBL" id="SDE78733.1"/>
    </source>
</evidence>
<evidence type="ECO:0000256" key="9">
    <source>
        <dbReference type="ARBA" id="ARBA00022777"/>
    </source>
</evidence>
<keyword evidence="21" id="KW-1185">Reference proteome</keyword>
<evidence type="ECO:0000256" key="13">
    <source>
        <dbReference type="PROSITE-ProRule" id="PRU00169"/>
    </source>
</evidence>
<dbReference type="GO" id="GO:0000155">
    <property type="term" value="F:phosphorelay sensor kinase activity"/>
    <property type="evidence" value="ECO:0007669"/>
    <property type="project" value="InterPro"/>
</dbReference>
<dbReference type="SMART" id="SM00387">
    <property type="entry name" value="HATPase_c"/>
    <property type="match status" value="1"/>
</dbReference>
<dbReference type="Pfam" id="PF02518">
    <property type="entry name" value="HATPase_c"/>
    <property type="match status" value="1"/>
</dbReference>
<keyword evidence="8" id="KW-0547">Nucleotide-binding</keyword>
<evidence type="ECO:0000256" key="2">
    <source>
        <dbReference type="ARBA" id="ARBA00004651"/>
    </source>
</evidence>
<feature type="domain" description="Histidine kinase" evidence="16">
    <location>
        <begin position="557"/>
        <end position="775"/>
    </location>
</feature>
<feature type="domain" description="PAS" evidence="18">
    <location>
        <begin position="420"/>
        <end position="490"/>
    </location>
</feature>
<evidence type="ECO:0000259" key="17">
    <source>
        <dbReference type="PROSITE" id="PS50110"/>
    </source>
</evidence>
<evidence type="ECO:0000256" key="8">
    <source>
        <dbReference type="ARBA" id="ARBA00022741"/>
    </source>
</evidence>
<keyword evidence="7 15" id="KW-0812">Transmembrane</keyword>
<feature type="transmembrane region" description="Helical" evidence="15">
    <location>
        <begin position="340"/>
        <end position="363"/>
    </location>
</feature>
<comment type="subcellular location">
    <subcellularLocation>
        <location evidence="2">Cell membrane</location>
        <topology evidence="2">Multi-pass membrane protein</topology>
    </subcellularLocation>
</comment>
<dbReference type="SUPFAM" id="SSF47384">
    <property type="entry name" value="Homodimeric domain of signal transducing histidine kinase"/>
    <property type="match status" value="1"/>
</dbReference>
<dbReference type="InterPro" id="IPR011006">
    <property type="entry name" value="CheY-like_superfamily"/>
</dbReference>
<feature type="region of interest" description="Disordered" evidence="14">
    <location>
        <begin position="778"/>
        <end position="801"/>
    </location>
</feature>
<dbReference type="InterPro" id="IPR013767">
    <property type="entry name" value="PAS_fold"/>
</dbReference>
<dbReference type="InterPro" id="IPR029151">
    <property type="entry name" value="Sensor-like_sf"/>
</dbReference>
<dbReference type="GO" id="GO:0005524">
    <property type="term" value="F:ATP binding"/>
    <property type="evidence" value="ECO:0007669"/>
    <property type="project" value="UniProtKB-KW"/>
</dbReference>
<keyword evidence="4" id="KW-1003">Cell membrane</keyword>
<dbReference type="InterPro" id="IPR004358">
    <property type="entry name" value="Sig_transdc_His_kin-like_C"/>
</dbReference>
<dbReference type="STRING" id="69960.SAMN05421720_11251"/>
<evidence type="ECO:0000259" key="16">
    <source>
        <dbReference type="PROSITE" id="PS50109"/>
    </source>
</evidence>
<dbReference type="PANTHER" id="PTHR43047:SF72">
    <property type="entry name" value="OSMOSENSING HISTIDINE PROTEIN KINASE SLN1"/>
    <property type="match status" value="1"/>
</dbReference>
<keyword evidence="15" id="KW-0472">Membrane</keyword>
<keyword evidence="12" id="KW-0902">Two-component regulatory system</keyword>
<organism evidence="20 21">
    <name type="scientific">Rhodospira trueperi</name>
    <dbReference type="NCBI Taxonomy" id="69960"/>
    <lineage>
        <taxon>Bacteria</taxon>
        <taxon>Pseudomonadati</taxon>
        <taxon>Pseudomonadota</taxon>
        <taxon>Alphaproteobacteria</taxon>
        <taxon>Rhodospirillales</taxon>
        <taxon>Rhodospirillaceae</taxon>
        <taxon>Rhodospira</taxon>
    </lineage>
</organism>
<accession>A0A1G7FS44</accession>
<dbReference type="PROSITE" id="PS50112">
    <property type="entry name" value="PAS"/>
    <property type="match status" value="1"/>
</dbReference>
<dbReference type="InterPro" id="IPR001789">
    <property type="entry name" value="Sig_transdc_resp-reg_receiver"/>
</dbReference>
<dbReference type="PROSITE" id="PS50109">
    <property type="entry name" value="HIS_KIN"/>
    <property type="match status" value="1"/>
</dbReference>
<dbReference type="InterPro" id="IPR036890">
    <property type="entry name" value="HATPase_C_sf"/>
</dbReference>
<dbReference type="SMART" id="SM00091">
    <property type="entry name" value="PAS"/>
    <property type="match status" value="1"/>
</dbReference>
<dbReference type="InterPro" id="IPR003661">
    <property type="entry name" value="HisK_dim/P_dom"/>
</dbReference>
<dbReference type="SUPFAM" id="SSF103190">
    <property type="entry name" value="Sensory domain-like"/>
    <property type="match status" value="1"/>
</dbReference>
<dbReference type="GO" id="GO:0005886">
    <property type="term" value="C:plasma membrane"/>
    <property type="evidence" value="ECO:0007669"/>
    <property type="project" value="UniProtKB-SubCell"/>
</dbReference>
<keyword evidence="6" id="KW-0808">Transferase</keyword>
<evidence type="ECO:0000259" key="19">
    <source>
        <dbReference type="PROSITE" id="PS50885"/>
    </source>
</evidence>
<dbReference type="PRINTS" id="PR00344">
    <property type="entry name" value="BCTRLSENSOR"/>
</dbReference>
<dbReference type="Gene3D" id="6.10.340.10">
    <property type="match status" value="1"/>
</dbReference>
<protein>
    <recommendedName>
        <fullName evidence="3">histidine kinase</fullName>
        <ecNumber evidence="3">2.7.13.3</ecNumber>
    </recommendedName>
</protein>
<gene>
    <name evidence="20" type="ORF">SAMN05421720_11251</name>
</gene>
<feature type="transmembrane region" description="Helical" evidence="15">
    <location>
        <begin position="21"/>
        <end position="40"/>
    </location>
</feature>
<proteinExistence type="predicted"/>